<name>A0A6G0X476_9STRA</name>
<comment type="caution">
    <text evidence="1">The sequence shown here is derived from an EMBL/GenBank/DDBJ whole genome shotgun (WGS) entry which is preliminary data.</text>
</comment>
<organism evidence="1 2">
    <name type="scientific">Aphanomyces euteiches</name>
    <dbReference type="NCBI Taxonomy" id="100861"/>
    <lineage>
        <taxon>Eukaryota</taxon>
        <taxon>Sar</taxon>
        <taxon>Stramenopiles</taxon>
        <taxon>Oomycota</taxon>
        <taxon>Saprolegniomycetes</taxon>
        <taxon>Saprolegniales</taxon>
        <taxon>Verrucalvaceae</taxon>
        <taxon>Aphanomyces</taxon>
    </lineage>
</organism>
<evidence type="ECO:0000313" key="2">
    <source>
        <dbReference type="Proteomes" id="UP000481153"/>
    </source>
</evidence>
<gene>
    <name evidence="1" type="ORF">Ae201684_008604</name>
</gene>
<protein>
    <submittedName>
        <fullName evidence="1">Uncharacterized protein</fullName>
    </submittedName>
</protein>
<dbReference type="EMBL" id="VJMJ01000106">
    <property type="protein sequence ID" value="KAF0734753.1"/>
    <property type="molecule type" value="Genomic_DNA"/>
</dbReference>
<proteinExistence type="predicted"/>
<accession>A0A6G0X476</accession>
<evidence type="ECO:0000313" key="1">
    <source>
        <dbReference type="EMBL" id="KAF0734753.1"/>
    </source>
</evidence>
<dbReference type="AlphaFoldDB" id="A0A6G0X476"/>
<dbReference type="VEuPathDB" id="FungiDB:AeMF1_001467"/>
<sequence>MVGTMAFTSSSSYSIHTFNSKWIADEKKKHKDASPVGFVSTNDILTSWAFRISQCDVGFMAINFRGRVEGVDRAHAGNYESALGYQPDDYATPALIRESIATNGFRRARSRNFPSMLSNSSTLVSSWVTLYESVELPGWTMLEHLPSVSSTVPFTSTTVFFQRTPTSIGVLLSSRKDLVVDDDPALAP</sequence>
<dbReference type="Proteomes" id="UP000481153">
    <property type="component" value="Unassembled WGS sequence"/>
</dbReference>
<reference evidence="1 2" key="1">
    <citation type="submission" date="2019-07" db="EMBL/GenBank/DDBJ databases">
        <title>Genomics analysis of Aphanomyces spp. identifies a new class of oomycete effector associated with host adaptation.</title>
        <authorList>
            <person name="Gaulin E."/>
        </authorList>
    </citation>
    <scope>NUCLEOTIDE SEQUENCE [LARGE SCALE GENOMIC DNA]</scope>
    <source>
        <strain evidence="1 2">ATCC 201684</strain>
    </source>
</reference>
<keyword evidence="2" id="KW-1185">Reference proteome</keyword>